<evidence type="ECO:0000313" key="2">
    <source>
        <dbReference type="EMBL" id="EKD24871.1"/>
    </source>
</evidence>
<feature type="compositionally biased region" description="Low complexity" evidence="1">
    <location>
        <begin position="61"/>
        <end position="76"/>
    </location>
</feature>
<dbReference type="AlphaFoldDB" id="K1XHZ3"/>
<comment type="caution">
    <text evidence="2">The sequence shown here is derived from an EMBL/GenBank/DDBJ whole genome shotgun (WGS) entry which is preliminary data.</text>
</comment>
<gene>
    <name evidence="2" type="ORF">ACD_80C00145G0005</name>
</gene>
<protein>
    <submittedName>
        <fullName evidence="2">Uncharacterized protein</fullName>
    </submittedName>
</protein>
<feature type="region of interest" description="Disordered" evidence="1">
    <location>
        <begin position="61"/>
        <end position="83"/>
    </location>
</feature>
<sequence>MVVKSTFHGEFMYYENINGKEKKLTKEFTDPKKFNEFIKKHPTPTLGSLFGLVASSKKALPSKKPATAGKPALAAKKTAKKKK</sequence>
<dbReference type="EMBL" id="AMFJ01036152">
    <property type="protein sequence ID" value="EKD24871.1"/>
    <property type="molecule type" value="Genomic_DNA"/>
</dbReference>
<proteinExistence type="predicted"/>
<reference evidence="2" key="1">
    <citation type="journal article" date="2012" name="Science">
        <title>Fermentation, hydrogen, and sulfur metabolism in multiple uncultivated bacterial phyla.</title>
        <authorList>
            <person name="Wrighton K.C."/>
            <person name="Thomas B.C."/>
            <person name="Sharon I."/>
            <person name="Miller C.S."/>
            <person name="Castelle C.J."/>
            <person name="VerBerkmoes N.C."/>
            <person name="Wilkins M.J."/>
            <person name="Hettich R.L."/>
            <person name="Lipton M.S."/>
            <person name="Williams K.H."/>
            <person name="Long P.E."/>
            <person name="Banfield J.F."/>
        </authorList>
    </citation>
    <scope>NUCLEOTIDE SEQUENCE [LARGE SCALE GENOMIC DNA]</scope>
</reference>
<evidence type="ECO:0000256" key="1">
    <source>
        <dbReference type="SAM" id="MobiDB-lite"/>
    </source>
</evidence>
<organism evidence="2">
    <name type="scientific">uncultured bacterium</name>
    <name type="common">gcode 4</name>
    <dbReference type="NCBI Taxonomy" id="1234023"/>
    <lineage>
        <taxon>Bacteria</taxon>
        <taxon>environmental samples</taxon>
    </lineage>
</organism>
<accession>K1XHZ3</accession>
<name>K1XHZ3_9BACT</name>